<dbReference type="EMBL" id="JAHKKG010000002">
    <property type="protein sequence ID" value="MBU2663241.1"/>
    <property type="molecule type" value="Genomic_DNA"/>
</dbReference>
<gene>
    <name evidence="2" type="ORF">KOI35_06935</name>
</gene>
<reference evidence="2 3" key="1">
    <citation type="submission" date="2021-06" db="EMBL/GenBank/DDBJ databases">
        <title>Actinoplanes lichenicola sp. nov., and Actinoplanes ovalisporus sp. nov., isolated from lichen in Thailand.</title>
        <authorList>
            <person name="Saeng-In P."/>
            <person name="Kanchanasin P."/>
            <person name="Yuki M."/>
            <person name="Kudo T."/>
            <person name="Ohkuma M."/>
            <person name="Phongsopitanun W."/>
            <person name="Tanasupawat S."/>
        </authorList>
    </citation>
    <scope>NUCLEOTIDE SEQUENCE [LARGE SCALE GENOMIC DNA]</scope>
    <source>
        <strain evidence="2 3">NBRC 110975</strain>
    </source>
</reference>
<sequence>MTGERTRGAILYTTAGVLVAGGATWWTLAAPPSHSDDPLDQRRATVEQLLPDVDGQADASTLTLAAGSDNAIESKPLDTASYRISLICRGASDTSVRVSMSRSGPDSGMGVPCSEGRQPDSFEVGLAGAMRLNVRVGDEGVVIFRYSIQRVID</sequence>
<keyword evidence="3" id="KW-1185">Reference proteome</keyword>
<dbReference type="RefSeq" id="WP_215785199.1">
    <property type="nucleotide sequence ID" value="NZ_JAHKKG010000002.1"/>
</dbReference>
<dbReference type="Proteomes" id="UP001519654">
    <property type="component" value="Unassembled WGS sequence"/>
</dbReference>
<proteinExistence type="predicted"/>
<protein>
    <submittedName>
        <fullName evidence="2">Uncharacterized protein</fullName>
    </submittedName>
</protein>
<organism evidence="2 3">
    <name type="scientific">Paractinoplanes bogorensis</name>
    <dbReference type="NCBI Taxonomy" id="1610840"/>
    <lineage>
        <taxon>Bacteria</taxon>
        <taxon>Bacillati</taxon>
        <taxon>Actinomycetota</taxon>
        <taxon>Actinomycetes</taxon>
        <taxon>Micromonosporales</taxon>
        <taxon>Micromonosporaceae</taxon>
        <taxon>Paractinoplanes</taxon>
    </lineage>
</organism>
<accession>A0ABS5YIR6</accession>
<name>A0ABS5YIR6_9ACTN</name>
<evidence type="ECO:0000313" key="2">
    <source>
        <dbReference type="EMBL" id="MBU2663241.1"/>
    </source>
</evidence>
<evidence type="ECO:0000313" key="3">
    <source>
        <dbReference type="Proteomes" id="UP001519654"/>
    </source>
</evidence>
<dbReference type="InterPro" id="IPR046065">
    <property type="entry name" value="DUF6023"/>
</dbReference>
<evidence type="ECO:0000256" key="1">
    <source>
        <dbReference type="SAM" id="MobiDB-lite"/>
    </source>
</evidence>
<comment type="caution">
    <text evidence="2">The sequence shown here is derived from an EMBL/GenBank/DDBJ whole genome shotgun (WGS) entry which is preliminary data.</text>
</comment>
<dbReference type="Pfam" id="PF19487">
    <property type="entry name" value="DUF6023"/>
    <property type="match status" value="1"/>
</dbReference>
<feature type="region of interest" description="Disordered" evidence="1">
    <location>
        <begin position="97"/>
        <end position="116"/>
    </location>
</feature>